<keyword evidence="1" id="KW-0472">Membrane</keyword>
<dbReference type="Proteomes" id="UP001443914">
    <property type="component" value="Unassembled WGS sequence"/>
</dbReference>
<name>A0AAW1KZU4_SAPOF</name>
<accession>A0AAW1KZU4</accession>
<sequence length="164" mass="18379">MESYNNSKEGNSEKLVRLLEQLMTKEEGTHATFDHVDVHGSNVGAVMHVTPTSPKEVRECGVNIYISNNIQGVNNSILVGSDVKMGEPGLGLSFRDVKLKREIRKVKSWNVLPRFRLISLLLFAFAIVVSVVFAFYGVVSNEEMYRVGLSLFLGERNECIKFPT</sequence>
<feature type="transmembrane region" description="Helical" evidence="1">
    <location>
        <begin position="117"/>
        <end position="139"/>
    </location>
</feature>
<organism evidence="2 3">
    <name type="scientific">Saponaria officinalis</name>
    <name type="common">Common soapwort</name>
    <name type="synonym">Lychnis saponaria</name>
    <dbReference type="NCBI Taxonomy" id="3572"/>
    <lineage>
        <taxon>Eukaryota</taxon>
        <taxon>Viridiplantae</taxon>
        <taxon>Streptophyta</taxon>
        <taxon>Embryophyta</taxon>
        <taxon>Tracheophyta</taxon>
        <taxon>Spermatophyta</taxon>
        <taxon>Magnoliopsida</taxon>
        <taxon>eudicotyledons</taxon>
        <taxon>Gunneridae</taxon>
        <taxon>Pentapetalae</taxon>
        <taxon>Caryophyllales</taxon>
        <taxon>Caryophyllaceae</taxon>
        <taxon>Caryophylleae</taxon>
        <taxon>Saponaria</taxon>
    </lineage>
</organism>
<evidence type="ECO:0000256" key="1">
    <source>
        <dbReference type="SAM" id="Phobius"/>
    </source>
</evidence>
<keyword evidence="1" id="KW-1133">Transmembrane helix</keyword>
<evidence type="ECO:0000313" key="3">
    <source>
        <dbReference type="Proteomes" id="UP001443914"/>
    </source>
</evidence>
<dbReference type="EMBL" id="JBDFQZ010000005">
    <property type="protein sequence ID" value="KAK9726448.1"/>
    <property type="molecule type" value="Genomic_DNA"/>
</dbReference>
<reference evidence="2" key="1">
    <citation type="submission" date="2024-03" db="EMBL/GenBank/DDBJ databases">
        <title>WGS assembly of Saponaria officinalis var. Norfolk2.</title>
        <authorList>
            <person name="Jenkins J."/>
            <person name="Shu S."/>
            <person name="Grimwood J."/>
            <person name="Barry K."/>
            <person name="Goodstein D."/>
            <person name="Schmutz J."/>
            <person name="Leebens-Mack J."/>
            <person name="Osbourn A."/>
        </authorList>
    </citation>
    <scope>NUCLEOTIDE SEQUENCE [LARGE SCALE GENOMIC DNA]</scope>
    <source>
        <strain evidence="2">JIC</strain>
    </source>
</reference>
<proteinExistence type="predicted"/>
<gene>
    <name evidence="2" type="ORF">RND81_05G215900</name>
</gene>
<protein>
    <submittedName>
        <fullName evidence="2">Uncharacterized protein</fullName>
    </submittedName>
</protein>
<keyword evidence="1" id="KW-0812">Transmembrane</keyword>
<keyword evidence="3" id="KW-1185">Reference proteome</keyword>
<comment type="caution">
    <text evidence="2">The sequence shown here is derived from an EMBL/GenBank/DDBJ whole genome shotgun (WGS) entry which is preliminary data.</text>
</comment>
<dbReference type="AlphaFoldDB" id="A0AAW1KZU4"/>
<evidence type="ECO:0000313" key="2">
    <source>
        <dbReference type="EMBL" id="KAK9726448.1"/>
    </source>
</evidence>